<dbReference type="Pfam" id="PF00196">
    <property type="entry name" value="GerE"/>
    <property type="match status" value="1"/>
</dbReference>
<reference evidence="3 4" key="1">
    <citation type="submission" date="2018-12" db="EMBL/GenBank/DDBJ databases">
        <authorList>
            <consortium name="Pathogen Informatics"/>
        </authorList>
    </citation>
    <scope>NUCLEOTIDE SEQUENCE [LARGE SCALE GENOMIC DNA]</scope>
    <source>
        <strain evidence="3 4">NCTC13193</strain>
    </source>
</reference>
<accession>A0A448S825</accession>
<dbReference type="InterPro" id="IPR000792">
    <property type="entry name" value="Tscrpt_reg_LuxR_C"/>
</dbReference>
<dbReference type="GO" id="GO:0003677">
    <property type="term" value="F:DNA binding"/>
    <property type="evidence" value="ECO:0007669"/>
    <property type="project" value="UniProtKB-KW"/>
</dbReference>
<protein>
    <submittedName>
        <fullName evidence="3">DNA-binding transcriptional activator BglJ</fullName>
    </submittedName>
</protein>
<dbReference type="CDD" id="cd06170">
    <property type="entry name" value="LuxR_C_like"/>
    <property type="match status" value="1"/>
</dbReference>
<dbReference type="InterPro" id="IPR036388">
    <property type="entry name" value="WH-like_DNA-bd_sf"/>
</dbReference>
<dbReference type="SUPFAM" id="SSF46894">
    <property type="entry name" value="C-terminal effector domain of the bipartite response regulators"/>
    <property type="match status" value="1"/>
</dbReference>
<organism evidence="3 4">
    <name type="scientific">Serratia fonticola</name>
    <dbReference type="NCBI Taxonomy" id="47917"/>
    <lineage>
        <taxon>Bacteria</taxon>
        <taxon>Pseudomonadati</taxon>
        <taxon>Pseudomonadota</taxon>
        <taxon>Gammaproteobacteria</taxon>
        <taxon>Enterobacterales</taxon>
        <taxon>Yersiniaceae</taxon>
        <taxon>Serratia</taxon>
    </lineage>
</organism>
<dbReference type="GO" id="GO:0006355">
    <property type="term" value="P:regulation of DNA-templated transcription"/>
    <property type="evidence" value="ECO:0007669"/>
    <property type="project" value="InterPro"/>
</dbReference>
<evidence type="ECO:0000256" key="1">
    <source>
        <dbReference type="ARBA" id="ARBA00023125"/>
    </source>
</evidence>
<keyword evidence="1 3" id="KW-0238">DNA-binding</keyword>
<evidence type="ECO:0000259" key="2">
    <source>
        <dbReference type="SMART" id="SM00421"/>
    </source>
</evidence>
<evidence type="ECO:0000313" key="3">
    <source>
        <dbReference type="EMBL" id="VEI63853.1"/>
    </source>
</evidence>
<dbReference type="Proteomes" id="UP000270487">
    <property type="component" value="Chromosome"/>
</dbReference>
<sequence>MISQKRYRVAVVSPCRFFQAGIWALLNTHSLSRAWHCQKAAEAQWYLDEQPVDVLVMSLHVGQQADLLLALRFIQQARISFPGVALMVILDDPIPYLVTRLRRLGVRHIVDLGQPLVLWHAQLRQILLGEDSRADCTLTGCDEETLSMGERQVVEYLIQGMTPAEIAVLTRRSIKTISTQKGIAMHKLGIRHYAQLIAIQSVFTDSWLPHDGVHMVGELTPSLWYYC</sequence>
<dbReference type="Gene3D" id="1.10.10.10">
    <property type="entry name" value="Winged helix-like DNA-binding domain superfamily/Winged helix DNA-binding domain"/>
    <property type="match status" value="1"/>
</dbReference>
<dbReference type="InterPro" id="IPR016032">
    <property type="entry name" value="Sig_transdc_resp-reg_C-effctor"/>
</dbReference>
<proteinExistence type="predicted"/>
<name>A0A448S825_SERFO</name>
<dbReference type="EMBL" id="LR134492">
    <property type="protein sequence ID" value="VEI63853.1"/>
    <property type="molecule type" value="Genomic_DNA"/>
</dbReference>
<dbReference type="SMART" id="SM00421">
    <property type="entry name" value="HTH_LUXR"/>
    <property type="match status" value="1"/>
</dbReference>
<feature type="domain" description="HTH luxR-type" evidence="2">
    <location>
        <begin position="143"/>
        <end position="200"/>
    </location>
</feature>
<evidence type="ECO:0000313" key="4">
    <source>
        <dbReference type="Proteomes" id="UP000270487"/>
    </source>
</evidence>
<gene>
    <name evidence="3" type="ORF">NCTC13193_00913</name>
</gene>
<dbReference type="AlphaFoldDB" id="A0A448S825"/>